<name>A0A1I1EYL4_9SPHI</name>
<keyword evidence="2" id="KW-1185">Reference proteome</keyword>
<reference evidence="1 2" key="1">
    <citation type="submission" date="2016-10" db="EMBL/GenBank/DDBJ databases">
        <authorList>
            <person name="de Groot N.N."/>
        </authorList>
    </citation>
    <scope>NUCLEOTIDE SEQUENCE [LARGE SCALE GENOMIC DNA]</scope>
    <source>
        <strain evidence="1 2">DSM 22900</strain>
    </source>
</reference>
<dbReference type="PROSITE" id="PS51257">
    <property type="entry name" value="PROKAR_LIPOPROTEIN"/>
    <property type="match status" value="1"/>
</dbReference>
<dbReference type="Proteomes" id="UP000199577">
    <property type="component" value="Unassembled WGS sequence"/>
</dbReference>
<evidence type="ECO:0000313" key="1">
    <source>
        <dbReference type="EMBL" id="SFB92164.1"/>
    </source>
</evidence>
<evidence type="ECO:0000313" key="2">
    <source>
        <dbReference type="Proteomes" id="UP000199577"/>
    </source>
</evidence>
<proteinExistence type="predicted"/>
<dbReference type="EMBL" id="FOLL01000002">
    <property type="protein sequence ID" value="SFB92164.1"/>
    <property type="molecule type" value="Genomic_DNA"/>
</dbReference>
<accession>A0A1I1EYL4</accession>
<dbReference type="RefSeq" id="WP_090971244.1">
    <property type="nucleotide sequence ID" value="NZ_FOLL01000002.1"/>
</dbReference>
<organism evidence="1 2">
    <name type="scientific">Parapedobacter composti</name>
    <dbReference type="NCBI Taxonomy" id="623281"/>
    <lineage>
        <taxon>Bacteria</taxon>
        <taxon>Pseudomonadati</taxon>
        <taxon>Bacteroidota</taxon>
        <taxon>Sphingobacteriia</taxon>
        <taxon>Sphingobacteriales</taxon>
        <taxon>Sphingobacteriaceae</taxon>
        <taxon>Parapedobacter</taxon>
    </lineage>
</organism>
<dbReference type="STRING" id="623281.SAMN05421747_102118"/>
<dbReference type="OrthoDB" id="1428799at2"/>
<sequence length="130" mass="14141">MKKPIFLAAMSVILPAMFSCNKENLGEVSDETIHLSLFEEISETGDRNLQFRLRTAKICVNFPLDMSVTFENGGMQSVIRGVNEVDMCLTALGPAGGVIYWQQPANGALADDLSGKQKAAPTGEPLFVYL</sequence>
<dbReference type="AlphaFoldDB" id="A0A1I1EYL4"/>
<protein>
    <submittedName>
        <fullName evidence="1">Uncharacterized protein</fullName>
    </submittedName>
</protein>
<gene>
    <name evidence="1" type="ORF">SAMN05421747_102118</name>
</gene>